<proteinExistence type="predicted"/>
<comment type="caution">
    <text evidence="1">The sequence shown here is derived from an EMBL/GenBank/DDBJ whole genome shotgun (WGS) entry which is preliminary data.</text>
</comment>
<name>A0A1T1GU69_9GAMM</name>
<dbReference type="AlphaFoldDB" id="A0A1T1GU69"/>
<evidence type="ECO:0000313" key="2">
    <source>
        <dbReference type="Proteomes" id="UP000191160"/>
    </source>
</evidence>
<keyword evidence="2" id="KW-1185">Reference proteome</keyword>
<accession>A0A1T1GU69</accession>
<reference evidence="1 2" key="1">
    <citation type="submission" date="2017-02" db="EMBL/GenBank/DDBJ databases">
        <title>Acinetobacter sp. ANC 4945, whole genome shotgun sequencing project.</title>
        <authorList>
            <person name="Radolfova-Krizova L."/>
            <person name="Al Atrouni A."/>
            <person name="Nemec A."/>
        </authorList>
    </citation>
    <scope>NUCLEOTIDE SEQUENCE [LARGE SCALE GENOMIC DNA]</scope>
    <source>
        <strain evidence="1 2">ANC 4945</strain>
    </source>
</reference>
<dbReference type="RefSeq" id="WP_078190722.1">
    <property type="nucleotide sequence ID" value="NZ_JAMCOZ010000009.1"/>
</dbReference>
<organism evidence="1 2">
    <name type="scientific">Acinetobacter amyesii</name>
    <dbReference type="NCBI Taxonomy" id="2942470"/>
    <lineage>
        <taxon>Bacteria</taxon>
        <taxon>Pseudomonadati</taxon>
        <taxon>Pseudomonadota</taxon>
        <taxon>Gammaproteobacteria</taxon>
        <taxon>Moraxellales</taxon>
        <taxon>Moraxellaceae</taxon>
        <taxon>Acinetobacter</taxon>
    </lineage>
</organism>
<gene>
    <name evidence="1" type="ORF">B1202_11395</name>
</gene>
<dbReference type="Proteomes" id="UP000191160">
    <property type="component" value="Unassembled WGS sequence"/>
</dbReference>
<protein>
    <submittedName>
        <fullName evidence="1">Uncharacterized protein</fullName>
    </submittedName>
</protein>
<dbReference type="EMBL" id="MVKX01000007">
    <property type="protein sequence ID" value="OOV81162.1"/>
    <property type="molecule type" value="Genomic_DNA"/>
</dbReference>
<sequence length="271" mass="31344">MFKASELELLQHLLVGVPLTDSTLHLLQQQHTNLEAVLLRSRILRQVQQVGYVSICQELMNAKAENAAFLFAPFILANLNQKVIYATPQSPENVAILNRYYQAEAKLSAFKVDDVLSGLNVYIELNNEQLSPAEYFYFSLINSLCNPKVSKIIYITHLHIDLEKLNQLAEYLDVEIHVLADKAEPIDFDLSKINMLKLLFKDKDQQYIDLCQKFSFINAKILQRLGLYEFDRAQVLVEDMFYSEHIFEKMSVYGEYIQTHLQHQVKKQSPA</sequence>
<evidence type="ECO:0000313" key="1">
    <source>
        <dbReference type="EMBL" id="OOV81162.1"/>
    </source>
</evidence>